<dbReference type="PANTHER" id="PTHR13832">
    <property type="entry name" value="PROTEIN PHOSPHATASE 2C"/>
    <property type="match status" value="1"/>
</dbReference>
<dbReference type="PANTHER" id="PTHR13832:SF827">
    <property type="entry name" value="PROTEIN PHOSPHATASE 1L"/>
    <property type="match status" value="1"/>
</dbReference>
<dbReference type="STRING" id="338969.Rfer_1628"/>
<dbReference type="SMART" id="SM00331">
    <property type="entry name" value="PP2C_SIG"/>
    <property type="match status" value="1"/>
</dbReference>
<dbReference type="CDD" id="cd00143">
    <property type="entry name" value="PP2Cc"/>
    <property type="match status" value="1"/>
</dbReference>
<proteinExistence type="predicted"/>
<dbReference type="GO" id="GO:0004722">
    <property type="term" value="F:protein serine/threonine phosphatase activity"/>
    <property type="evidence" value="ECO:0007669"/>
    <property type="project" value="InterPro"/>
</dbReference>
<reference evidence="3" key="1">
    <citation type="submission" date="2006-02" db="EMBL/GenBank/DDBJ databases">
        <title>Complete sequence of chromosome of Rhodoferax ferrireducens DSM 15236.</title>
        <authorList>
            <person name="Copeland A."/>
            <person name="Lucas S."/>
            <person name="Lapidus A."/>
            <person name="Barry K."/>
            <person name="Detter J.C."/>
            <person name="Glavina del Rio T."/>
            <person name="Hammon N."/>
            <person name="Israni S."/>
            <person name="Pitluck S."/>
            <person name="Brettin T."/>
            <person name="Bruce D."/>
            <person name="Han C."/>
            <person name="Tapia R."/>
            <person name="Gilna P."/>
            <person name="Kiss H."/>
            <person name="Schmutz J."/>
            <person name="Larimer F."/>
            <person name="Land M."/>
            <person name="Kyrpides N."/>
            <person name="Ivanova N."/>
            <person name="Richardson P."/>
        </authorList>
    </citation>
    <scope>NUCLEOTIDE SEQUENCE [LARGE SCALE GENOMIC DNA]</scope>
    <source>
        <strain evidence="3">ATCC BAA-621 / DSM 15236 / T118</strain>
    </source>
</reference>
<dbReference type="InterPro" id="IPR036457">
    <property type="entry name" value="PPM-type-like_dom_sf"/>
</dbReference>
<accession>Q21XZ5</accession>
<dbReference type="InterPro" id="IPR015655">
    <property type="entry name" value="PP2C"/>
</dbReference>
<dbReference type="eggNOG" id="COG0631">
    <property type="taxonomic scope" value="Bacteria"/>
</dbReference>
<dbReference type="EMBL" id="CP000267">
    <property type="protein sequence ID" value="ABD69358.1"/>
    <property type="molecule type" value="Genomic_DNA"/>
</dbReference>
<evidence type="ECO:0000313" key="2">
    <source>
        <dbReference type="EMBL" id="ABD69358.1"/>
    </source>
</evidence>
<dbReference type="Gene3D" id="3.60.40.10">
    <property type="entry name" value="PPM-type phosphatase domain"/>
    <property type="match status" value="1"/>
</dbReference>
<evidence type="ECO:0000259" key="1">
    <source>
        <dbReference type="PROSITE" id="PS51746"/>
    </source>
</evidence>
<dbReference type="InterPro" id="IPR001932">
    <property type="entry name" value="PPM-type_phosphatase-like_dom"/>
</dbReference>
<feature type="domain" description="PPM-type phosphatase" evidence="1">
    <location>
        <begin position="2"/>
        <end position="241"/>
    </location>
</feature>
<sequence length="305" mass="33318">MKFSIFQISRKGSREKNEDRMGYCYTRESGIFFLADGMGGHPQGEVAAQLALQTIAAMYQKEAQPKIVDIAAFLTSAVLTAHRQILQHAIQNGMLDTPRTTAVVALVQDGAVSWIHCGDSRLYLVRQGQLLVRTRDHSFLEQQRATAAGKKPAERINRNVLFTCLGSPTKPVFDIAGPVGLQQGDKLMLCSDGLWDRLSEADIVDCLAHKPVSEAVPQLVESALRTAGDRSDNVTCIALEWEMPDGFESTRGSISTDTLSDGFFASTFQADTLDAALEDLDDAAIERSIAEINEAIRRSALKKSA</sequence>
<protein>
    <submittedName>
        <fullName evidence="2">Protein serine/threonine phosphatases</fullName>
    </submittedName>
</protein>
<evidence type="ECO:0000313" key="3">
    <source>
        <dbReference type="Proteomes" id="UP000008332"/>
    </source>
</evidence>
<name>Q21XZ5_ALBFT</name>
<gene>
    <name evidence="2" type="ordered locus">Rfer_1628</name>
</gene>
<dbReference type="SUPFAM" id="SSF81606">
    <property type="entry name" value="PP2C-like"/>
    <property type="match status" value="1"/>
</dbReference>
<dbReference type="Pfam" id="PF13672">
    <property type="entry name" value="PP2C_2"/>
    <property type="match status" value="1"/>
</dbReference>
<dbReference type="KEGG" id="rfr:Rfer_1628"/>
<dbReference type="OrthoDB" id="9801841at2"/>
<dbReference type="PROSITE" id="PS51746">
    <property type="entry name" value="PPM_2"/>
    <property type="match status" value="1"/>
</dbReference>
<dbReference type="RefSeq" id="WP_011463926.1">
    <property type="nucleotide sequence ID" value="NC_007908.1"/>
</dbReference>
<dbReference type="AlphaFoldDB" id="Q21XZ5"/>
<keyword evidence="3" id="KW-1185">Reference proteome</keyword>
<dbReference type="Proteomes" id="UP000008332">
    <property type="component" value="Chromosome"/>
</dbReference>
<dbReference type="SMART" id="SM00332">
    <property type="entry name" value="PP2Cc"/>
    <property type="match status" value="1"/>
</dbReference>
<organism evidence="2 3">
    <name type="scientific">Albidiferax ferrireducens (strain ATCC BAA-621 / DSM 15236 / T118)</name>
    <name type="common">Rhodoferax ferrireducens</name>
    <dbReference type="NCBI Taxonomy" id="338969"/>
    <lineage>
        <taxon>Bacteria</taxon>
        <taxon>Pseudomonadati</taxon>
        <taxon>Pseudomonadota</taxon>
        <taxon>Betaproteobacteria</taxon>
        <taxon>Burkholderiales</taxon>
        <taxon>Comamonadaceae</taxon>
        <taxon>Rhodoferax</taxon>
    </lineage>
</organism>
<dbReference type="HOGENOM" id="CLU_034545_5_0_4"/>